<reference evidence="2" key="1">
    <citation type="submission" date="2020-11" db="EMBL/GenBank/DDBJ databases">
        <authorList>
            <consortium name="DOE Joint Genome Institute"/>
            <person name="Ahrendt S."/>
            <person name="Riley R."/>
            <person name="Andreopoulos W."/>
            <person name="Labutti K."/>
            <person name="Pangilinan J."/>
            <person name="Ruiz-Duenas F.J."/>
            <person name="Barrasa J.M."/>
            <person name="Sanchez-Garcia M."/>
            <person name="Camarero S."/>
            <person name="Miyauchi S."/>
            <person name="Serrano A."/>
            <person name="Linde D."/>
            <person name="Babiker R."/>
            <person name="Drula E."/>
            <person name="Ayuso-Fernandez I."/>
            <person name="Pacheco R."/>
            <person name="Padilla G."/>
            <person name="Ferreira P."/>
            <person name="Barriuso J."/>
            <person name="Kellner H."/>
            <person name="Castanera R."/>
            <person name="Alfaro M."/>
            <person name="Ramirez L."/>
            <person name="Pisabarro A.G."/>
            <person name="Kuo A."/>
            <person name="Tritt A."/>
            <person name="Lipzen A."/>
            <person name="He G."/>
            <person name="Yan M."/>
            <person name="Ng V."/>
            <person name="Cullen D."/>
            <person name="Martin F."/>
            <person name="Rosso M.-N."/>
            <person name="Henrissat B."/>
            <person name="Hibbett D."/>
            <person name="Martinez A.T."/>
            <person name="Grigoriev I.V."/>
        </authorList>
    </citation>
    <scope>NUCLEOTIDE SEQUENCE</scope>
    <source>
        <strain evidence="2">AH 40177</strain>
    </source>
</reference>
<feature type="compositionally biased region" description="Basic residues" evidence="1">
    <location>
        <begin position="17"/>
        <end position="29"/>
    </location>
</feature>
<evidence type="ECO:0000313" key="2">
    <source>
        <dbReference type="EMBL" id="KAF9065365.1"/>
    </source>
</evidence>
<evidence type="ECO:0000313" key="3">
    <source>
        <dbReference type="Proteomes" id="UP000772434"/>
    </source>
</evidence>
<name>A0A9P5PNP7_9AGAR</name>
<organism evidence="2 3">
    <name type="scientific">Rhodocollybia butyracea</name>
    <dbReference type="NCBI Taxonomy" id="206335"/>
    <lineage>
        <taxon>Eukaryota</taxon>
        <taxon>Fungi</taxon>
        <taxon>Dikarya</taxon>
        <taxon>Basidiomycota</taxon>
        <taxon>Agaricomycotina</taxon>
        <taxon>Agaricomycetes</taxon>
        <taxon>Agaricomycetidae</taxon>
        <taxon>Agaricales</taxon>
        <taxon>Marasmiineae</taxon>
        <taxon>Omphalotaceae</taxon>
        <taxon>Rhodocollybia</taxon>
    </lineage>
</organism>
<dbReference type="EMBL" id="JADNRY010000105">
    <property type="protein sequence ID" value="KAF9065365.1"/>
    <property type="molecule type" value="Genomic_DNA"/>
</dbReference>
<sequence length="1115" mass="124534">MSVNSSITKNPNNPRQHGGKHANSGRKSKQPASHTPTPQPTSQPQRVITNSAQNTIRRAPEASFSIQVPTFFTSHVQANSSSNQPPLETSQNIPHIQNDSQTLGNDGYKHLSEGINTVMENDENAGVRVEQGHVIDESISDENNNDSVEENAAAAIAETENSEVVEHSVNHQWLLDYWNTLQREIHQYSMPNCYRQNQSIVYPPHPVFALHNASQAVFSPDPLCLRPIFVWLPMFLPGHPDHYKCECGGKLSMNGYNDNPIARHVRTSIGTNYFLFTNRFICDSCCINNRGCGTSYQGSDPHILAQLPRWVQEAFPGRFGPEPFSKMLSELQTLQHSRRELMYLSAAANYGLSGIDQVPPFPSFSDPMKYAGSAPSVYYIKCIWTDYYAAVKIFCDRVQASLSGFKLAGDHTFRIMKSMARLKSELIFGALFSLVNEWEEICAQAMTLTKGFSILPEMFKQVSTGLVEHSQQSTHLYYCDNPPAEREFHERVTESLKDQVKHIPSHPWKDFPVFQCSESTPVEFFDSSMLIDNACISITPGSDKIPFCTVRLRTSMKILIFKVSQPSSITIPACLPAVLTSSCIIKVGHDMAKIMDVISLTFSIPSLTCAESPHLDLGRLAKVKGVASDAFLPLSSLAPEVLKKKLPNTIYTLSLMTPVDILATEIDCIWKIYISLVQCNSVGLPLQPGTAQAGQLVTLVASRKEVAEGIILDHPGTIDVFMDENGTQKQLKITPAYYLIHIQKVLVPGSIVPKNSQSLHWIFNHGGKAVVQTRTLQTRNATLPIPLDPSSTLMLVIPAPPPSLHTNSDTVVPSTELLQEMLEKSDSDGYNTADLDDNKTAWKMAWLNRHARRYTPEPGKLEPALKQLFNSFKNIICSTNRKKGQGQFFSKELLQITTSLLDSVHCGFLSDPPGIPLYYIIGSDHDNLPLYQTIRGTNSIEGGVHMVIHHTFGSLRASPELTVSLLGNWTLRQNQWVGYFNRTWKKWTSHFDIWVNDDITELAVGLNVPPSFCLPQMLATRIATSESCGIIPLPPTLAMEYNILTLPKHCIEGLPHHRDNPAHLITHISTKTNSSYHYLQLMMQTIYPVIPVHTQAEYREFKHLVGLKMFQTQKA</sequence>
<dbReference type="GO" id="GO:0003676">
    <property type="term" value="F:nucleic acid binding"/>
    <property type="evidence" value="ECO:0007669"/>
    <property type="project" value="InterPro"/>
</dbReference>
<protein>
    <submittedName>
        <fullName evidence="2">Uncharacterized protein</fullName>
    </submittedName>
</protein>
<dbReference type="InterPro" id="IPR036397">
    <property type="entry name" value="RNaseH_sf"/>
</dbReference>
<evidence type="ECO:0000256" key="1">
    <source>
        <dbReference type="SAM" id="MobiDB-lite"/>
    </source>
</evidence>
<proteinExistence type="predicted"/>
<feature type="region of interest" description="Disordered" evidence="1">
    <location>
        <begin position="1"/>
        <end position="47"/>
    </location>
</feature>
<keyword evidence="3" id="KW-1185">Reference proteome</keyword>
<feature type="compositionally biased region" description="Polar residues" evidence="1">
    <location>
        <begin position="1"/>
        <end position="15"/>
    </location>
</feature>
<feature type="region of interest" description="Disordered" evidence="1">
    <location>
        <begin position="77"/>
        <end position="107"/>
    </location>
</feature>
<comment type="caution">
    <text evidence="2">The sequence shown here is derived from an EMBL/GenBank/DDBJ whole genome shotgun (WGS) entry which is preliminary data.</text>
</comment>
<dbReference type="Gene3D" id="3.30.420.10">
    <property type="entry name" value="Ribonuclease H-like superfamily/Ribonuclease H"/>
    <property type="match status" value="1"/>
</dbReference>
<feature type="compositionally biased region" description="Polar residues" evidence="1">
    <location>
        <begin position="77"/>
        <end position="104"/>
    </location>
</feature>
<dbReference type="AlphaFoldDB" id="A0A9P5PNP7"/>
<feature type="compositionally biased region" description="Low complexity" evidence="1">
    <location>
        <begin position="30"/>
        <end position="45"/>
    </location>
</feature>
<accession>A0A9P5PNP7</accession>
<dbReference type="Proteomes" id="UP000772434">
    <property type="component" value="Unassembled WGS sequence"/>
</dbReference>
<gene>
    <name evidence="2" type="ORF">BDP27DRAFT_1424927</name>
</gene>
<dbReference type="OrthoDB" id="3267843at2759"/>